<dbReference type="PANTHER" id="PTHR22950:SF683">
    <property type="entry name" value="AMINO ACID TRANSPORTER (EUROFUNG)"/>
    <property type="match status" value="1"/>
</dbReference>
<feature type="transmembrane region" description="Helical" evidence="6">
    <location>
        <begin position="353"/>
        <end position="374"/>
    </location>
</feature>
<feature type="transmembrane region" description="Helical" evidence="6">
    <location>
        <begin position="380"/>
        <end position="406"/>
    </location>
</feature>
<feature type="transmembrane region" description="Helical" evidence="6">
    <location>
        <begin position="188"/>
        <end position="209"/>
    </location>
</feature>
<feature type="transmembrane region" description="Helical" evidence="6">
    <location>
        <begin position="79"/>
        <end position="103"/>
    </location>
</feature>
<gene>
    <name evidence="8" type="ORF">NW762_006259</name>
</gene>
<dbReference type="Pfam" id="PF01490">
    <property type="entry name" value="Aa_trans"/>
    <property type="match status" value="1"/>
</dbReference>
<organism evidence="8 9">
    <name type="scientific">Fusarium torreyae</name>
    <dbReference type="NCBI Taxonomy" id="1237075"/>
    <lineage>
        <taxon>Eukaryota</taxon>
        <taxon>Fungi</taxon>
        <taxon>Dikarya</taxon>
        <taxon>Ascomycota</taxon>
        <taxon>Pezizomycotina</taxon>
        <taxon>Sordariomycetes</taxon>
        <taxon>Hypocreomycetidae</taxon>
        <taxon>Hypocreales</taxon>
        <taxon>Nectriaceae</taxon>
        <taxon>Fusarium</taxon>
    </lineage>
</organism>
<feature type="domain" description="Amino acid transporter transmembrane" evidence="7">
    <location>
        <begin position="49"/>
        <end position="443"/>
    </location>
</feature>
<evidence type="ECO:0000259" key="7">
    <source>
        <dbReference type="Pfam" id="PF01490"/>
    </source>
</evidence>
<dbReference type="FunFam" id="1.20.1740.10:FF:000039">
    <property type="entry name" value="Neutral amino acid transporter (Eurofung)"/>
    <property type="match status" value="1"/>
</dbReference>
<comment type="subcellular location">
    <subcellularLocation>
        <location evidence="1">Membrane</location>
        <topology evidence="1">Multi-pass membrane protein</topology>
    </subcellularLocation>
</comment>
<feature type="transmembrane region" description="Helical" evidence="6">
    <location>
        <begin position="313"/>
        <end position="332"/>
    </location>
</feature>
<keyword evidence="9" id="KW-1185">Reference proteome</keyword>
<protein>
    <recommendedName>
        <fullName evidence="7">Amino acid transporter transmembrane domain-containing protein</fullName>
    </recommendedName>
</protein>
<feature type="transmembrane region" description="Helical" evidence="6">
    <location>
        <begin position="124"/>
        <end position="148"/>
    </location>
</feature>
<dbReference type="Gene3D" id="1.20.1740.10">
    <property type="entry name" value="Amino acid/polyamine transporter I"/>
    <property type="match status" value="1"/>
</dbReference>
<dbReference type="GO" id="GO:0016020">
    <property type="term" value="C:membrane"/>
    <property type="evidence" value="ECO:0007669"/>
    <property type="project" value="UniProtKB-SubCell"/>
</dbReference>
<proteinExistence type="inferred from homology"/>
<keyword evidence="3 6" id="KW-0812">Transmembrane</keyword>
<dbReference type="Proteomes" id="UP001152049">
    <property type="component" value="Unassembled WGS sequence"/>
</dbReference>
<dbReference type="InterPro" id="IPR013057">
    <property type="entry name" value="AA_transpt_TM"/>
</dbReference>
<comment type="similarity">
    <text evidence="2">Belongs to the amino acid/polyamine transporter 2 family.</text>
</comment>
<name>A0A9W8S1A0_9HYPO</name>
<evidence type="ECO:0000256" key="4">
    <source>
        <dbReference type="ARBA" id="ARBA00022989"/>
    </source>
</evidence>
<dbReference type="GO" id="GO:0015179">
    <property type="term" value="F:L-amino acid transmembrane transporter activity"/>
    <property type="evidence" value="ECO:0007669"/>
    <property type="project" value="TreeGrafter"/>
</dbReference>
<evidence type="ECO:0000256" key="2">
    <source>
        <dbReference type="ARBA" id="ARBA00008066"/>
    </source>
</evidence>
<evidence type="ECO:0000256" key="1">
    <source>
        <dbReference type="ARBA" id="ARBA00004141"/>
    </source>
</evidence>
<dbReference type="EMBL" id="JAOQAZ010000010">
    <property type="protein sequence ID" value="KAJ4263440.1"/>
    <property type="molecule type" value="Genomic_DNA"/>
</dbReference>
<evidence type="ECO:0000313" key="8">
    <source>
        <dbReference type="EMBL" id="KAJ4263440.1"/>
    </source>
</evidence>
<keyword evidence="5 6" id="KW-0472">Membrane</keyword>
<sequence>MANPIKSDQDPEGVVQAPSQVGEVLDDKTVQHDAVFGDITQDGPNYRNVGWIGTTALMMKTQIGLGVLSMPLVFHTLGLIPGIILLITIAGITTWSDYIVGVFKLRHRHVYGIDDVGQMLFGRVGYEIFGAMYALYFTFVSGSAMLSISVALNALSEHGACTAIFVAVAAAVTFCLSSIQTLGRISWVAWVGAFCIIIAVFTVTIAVGLQDRPSAAPRSLGQWKSDYKLVANPSFTDAISAVSTLVFTYAGTPAFFNIVSEMRDPRLYTRALTICQVTVTVVYIIVATIIYYFCGSYVASPALGSAGPLMKKVGYGIALPGLFGSAILLAHLPAKHIFVRILRGSKHLTANTTIHWITWIGSTCSVCLVAYIIASGIPVFGGLVSLIGALFGTFLSLQPMGCMWLYDHWKDERTTRWYLMVGWSIFIIVSGTFLMIAGTYGSIVGIIDSPERTGAWSCADNSNST</sequence>
<dbReference type="OrthoDB" id="40134at2759"/>
<dbReference type="PIRSF" id="PIRSF006060">
    <property type="entry name" value="AA_transporter"/>
    <property type="match status" value="1"/>
</dbReference>
<reference evidence="8" key="1">
    <citation type="submission" date="2022-09" db="EMBL/GenBank/DDBJ databases">
        <title>Fusarium specimens isolated from Avocado Roots.</title>
        <authorList>
            <person name="Stajich J."/>
            <person name="Roper C."/>
            <person name="Heimlech-Rivalta G."/>
        </authorList>
    </citation>
    <scope>NUCLEOTIDE SEQUENCE</scope>
    <source>
        <strain evidence="8">CF00136</strain>
    </source>
</reference>
<evidence type="ECO:0000256" key="3">
    <source>
        <dbReference type="ARBA" id="ARBA00022692"/>
    </source>
</evidence>
<dbReference type="AlphaFoldDB" id="A0A9W8S1A0"/>
<feature type="transmembrane region" description="Helical" evidence="6">
    <location>
        <begin position="418"/>
        <end position="447"/>
    </location>
</feature>
<evidence type="ECO:0000313" key="9">
    <source>
        <dbReference type="Proteomes" id="UP001152049"/>
    </source>
</evidence>
<evidence type="ECO:0000256" key="5">
    <source>
        <dbReference type="ARBA" id="ARBA00023136"/>
    </source>
</evidence>
<dbReference type="PANTHER" id="PTHR22950">
    <property type="entry name" value="AMINO ACID TRANSPORTER"/>
    <property type="match status" value="1"/>
</dbReference>
<feature type="transmembrane region" description="Helical" evidence="6">
    <location>
        <begin position="238"/>
        <end position="259"/>
    </location>
</feature>
<accession>A0A9W8S1A0</accession>
<keyword evidence="4 6" id="KW-1133">Transmembrane helix</keyword>
<comment type="caution">
    <text evidence="8">The sequence shown here is derived from an EMBL/GenBank/DDBJ whole genome shotgun (WGS) entry which is preliminary data.</text>
</comment>
<evidence type="ECO:0000256" key="6">
    <source>
        <dbReference type="SAM" id="Phobius"/>
    </source>
</evidence>
<feature type="transmembrane region" description="Helical" evidence="6">
    <location>
        <begin position="154"/>
        <end position="176"/>
    </location>
</feature>
<feature type="transmembrane region" description="Helical" evidence="6">
    <location>
        <begin position="271"/>
        <end position="293"/>
    </location>
</feature>